<keyword evidence="9" id="KW-1185">Reference proteome</keyword>
<feature type="transmembrane region" description="Helical" evidence="6">
    <location>
        <begin position="200"/>
        <end position="218"/>
    </location>
</feature>
<comment type="subcellular location">
    <subcellularLocation>
        <location evidence="1">Membrane</location>
        <topology evidence="1">Multi-pass membrane protein</topology>
    </subcellularLocation>
</comment>
<evidence type="ECO:0000256" key="6">
    <source>
        <dbReference type="SAM" id="Phobius"/>
    </source>
</evidence>
<comment type="caution">
    <text evidence="8">The sequence shown here is derived from an EMBL/GenBank/DDBJ whole genome shotgun (WGS) entry which is preliminary data.</text>
</comment>
<dbReference type="CDD" id="cd07042">
    <property type="entry name" value="STAS_SulP_like_sulfate_transporter"/>
    <property type="match status" value="1"/>
</dbReference>
<dbReference type="InterPro" id="IPR011547">
    <property type="entry name" value="SLC26A/SulP_dom"/>
</dbReference>
<dbReference type="Pfam" id="PF00916">
    <property type="entry name" value="Sulfate_transp"/>
    <property type="match status" value="2"/>
</dbReference>
<dbReference type="InterPro" id="IPR002645">
    <property type="entry name" value="STAS_dom"/>
</dbReference>
<dbReference type="InterPro" id="IPR036513">
    <property type="entry name" value="STAS_dom_sf"/>
</dbReference>
<dbReference type="Pfam" id="PF01740">
    <property type="entry name" value="STAS"/>
    <property type="match status" value="1"/>
</dbReference>
<feature type="transmembrane region" description="Helical" evidence="6">
    <location>
        <begin position="130"/>
        <end position="148"/>
    </location>
</feature>
<feature type="transmembrane region" description="Helical" evidence="6">
    <location>
        <begin position="367"/>
        <end position="384"/>
    </location>
</feature>
<feature type="transmembrane region" description="Helical" evidence="6">
    <location>
        <begin position="58"/>
        <end position="81"/>
    </location>
</feature>
<feature type="region of interest" description="Disordered" evidence="5">
    <location>
        <begin position="305"/>
        <end position="326"/>
    </location>
</feature>
<dbReference type="EMBL" id="JAVDYE010000001">
    <property type="protein sequence ID" value="MDR7384810.1"/>
    <property type="molecule type" value="Genomic_DNA"/>
</dbReference>
<organism evidence="8 9">
    <name type="scientific">Promicromonospora iranensis</name>
    <dbReference type="NCBI Taxonomy" id="1105144"/>
    <lineage>
        <taxon>Bacteria</taxon>
        <taxon>Bacillati</taxon>
        <taxon>Actinomycetota</taxon>
        <taxon>Actinomycetes</taxon>
        <taxon>Micrococcales</taxon>
        <taxon>Promicromonosporaceae</taxon>
        <taxon>Promicromonospora</taxon>
    </lineage>
</organism>
<evidence type="ECO:0000256" key="2">
    <source>
        <dbReference type="ARBA" id="ARBA00022692"/>
    </source>
</evidence>
<dbReference type="PROSITE" id="PS50801">
    <property type="entry name" value="STAS"/>
    <property type="match status" value="1"/>
</dbReference>
<evidence type="ECO:0000256" key="3">
    <source>
        <dbReference type="ARBA" id="ARBA00022989"/>
    </source>
</evidence>
<feature type="transmembrane region" description="Helical" evidence="6">
    <location>
        <begin position="390"/>
        <end position="412"/>
    </location>
</feature>
<dbReference type="PANTHER" id="PTHR11814">
    <property type="entry name" value="SULFATE TRANSPORTER"/>
    <property type="match status" value="1"/>
</dbReference>
<dbReference type="Gene3D" id="3.30.750.24">
    <property type="entry name" value="STAS domain"/>
    <property type="match status" value="1"/>
</dbReference>
<dbReference type="SUPFAM" id="SSF52091">
    <property type="entry name" value="SpoIIaa-like"/>
    <property type="match status" value="1"/>
</dbReference>
<name>A0ABU2CTZ7_9MICO</name>
<feature type="compositionally biased region" description="Gly residues" evidence="5">
    <location>
        <begin position="305"/>
        <end position="314"/>
    </location>
</feature>
<accession>A0ABU2CTZ7</accession>
<evidence type="ECO:0000313" key="8">
    <source>
        <dbReference type="EMBL" id="MDR7384810.1"/>
    </source>
</evidence>
<proteinExistence type="predicted"/>
<reference evidence="8 9" key="1">
    <citation type="submission" date="2023-07" db="EMBL/GenBank/DDBJ databases">
        <title>Sequencing the genomes of 1000 actinobacteria strains.</title>
        <authorList>
            <person name="Klenk H.-P."/>
        </authorList>
    </citation>
    <scope>NUCLEOTIDE SEQUENCE [LARGE SCALE GENOMIC DNA]</scope>
    <source>
        <strain evidence="8 9">DSM 45554</strain>
    </source>
</reference>
<dbReference type="Proteomes" id="UP001183585">
    <property type="component" value="Unassembled WGS sequence"/>
</dbReference>
<gene>
    <name evidence="8" type="ORF">J2S48_004325</name>
</gene>
<evidence type="ECO:0000259" key="7">
    <source>
        <dbReference type="PROSITE" id="PS50801"/>
    </source>
</evidence>
<feature type="transmembrane region" description="Helical" evidence="6">
    <location>
        <begin position="32"/>
        <end position="51"/>
    </location>
</feature>
<keyword evidence="4 6" id="KW-0472">Membrane</keyword>
<evidence type="ECO:0000256" key="4">
    <source>
        <dbReference type="ARBA" id="ARBA00023136"/>
    </source>
</evidence>
<feature type="transmembrane region" description="Helical" evidence="6">
    <location>
        <begin position="225"/>
        <end position="242"/>
    </location>
</feature>
<protein>
    <submittedName>
        <fullName evidence="8">SulP family sulfate permease</fullName>
    </submittedName>
</protein>
<sequence>MIASFRERVDIRDLVPSRADYDLRPRTLRSDLLAGITVGVVALPLALAFGVSSGVGPAAGLVTAVVAGIVAAVFGGSHVQVSGPTGAMAVVLAPIVAQHGVGSVALVTLLGGAIVLVCGLLRLGRVVTYVPWPVVEGFTLGIAAIIFLQQVPAAFGIAADTGHNTLVTAVRSVGAALWPSGAIVDGSVVDGVVHGSGTPLWVWTLAVVAVVAAVMLVLPRVASALPASLVAVALVTVLAEVLDAPVPRIGELPSSLAFPVLPDATPDAVRDLVGAAVAIAALAAIESLLSARVAAGMVAGRPGGRAGGRAGGPADGPVPDSGPYHPDRELVGQGLASLASGVFGGIPATGAIARTAVNVRSGARTRLSAVVHALVILAVIYLATGPVGRIPLAALAGVLMVTSFRMIGASTIRSVLTSTRPDALTFVVTAVITVAFDLIDAVQIGLLIAAFFALRAVAGATSVHREPLPGVAHEGDERIALFRLDGAMFFGASDRILGEVTALTDAGSGGVPDSRRDDLHEPVEVVILRLSHVQLVDATGARALADLVQELERRGVMVLVKGIQPKHRRLLEAVGLHRVLRHESHLFADLPAAVEHARSHVRQAQTA</sequence>
<evidence type="ECO:0000256" key="1">
    <source>
        <dbReference type="ARBA" id="ARBA00004141"/>
    </source>
</evidence>
<keyword evidence="3 6" id="KW-1133">Transmembrane helix</keyword>
<feature type="domain" description="STAS" evidence="7">
    <location>
        <begin position="479"/>
        <end position="597"/>
    </location>
</feature>
<dbReference type="RefSeq" id="WP_274993638.1">
    <property type="nucleotide sequence ID" value="NZ_JAJQQP010000005.1"/>
</dbReference>
<evidence type="ECO:0000256" key="5">
    <source>
        <dbReference type="SAM" id="MobiDB-lite"/>
    </source>
</evidence>
<dbReference type="InterPro" id="IPR001902">
    <property type="entry name" value="SLC26A/SulP_fam"/>
</dbReference>
<feature type="transmembrane region" description="Helical" evidence="6">
    <location>
        <begin position="101"/>
        <end position="123"/>
    </location>
</feature>
<evidence type="ECO:0000313" key="9">
    <source>
        <dbReference type="Proteomes" id="UP001183585"/>
    </source>
</evidence>
<feature type="transmembrane region" description="Helical" evidence="6">
    <location>
        <begin position="272"/>
        <end position="295"/>
    </location>
</feature>
<feature type="transmembrane region" description="Helical" evidence="6">
    <location>
        <begin position="424"/>
        <end position="454"/>
    </location>
</feature>
<keyword evidence="2 6" id="KW-0812">Transmembrane</keyword>